<keyword evidence="3" id="KW-1185">Reference proteome</keyword>
<protein>
    <submittedName>
        <fullName evidence="2">Uncharacterized protein</fullName>
    </submittedName>
</protein>
<accession>A0A1V8M721</accession>
<comment type="caution">
    <text evidence="2">The sequence shown here is derived from an EMBL/GenBank/DDBJ whole genome shotgun (WGS) entry which is preliminary data.</text>
</comment>
<organism evidence="2 3">
    <name type="scientific">Methyloprofundus sedimenti</name>
    <dbReference type="NCBI Taxonomy" id="1420851"/>
    <lineage>
        <taxon>Bacteria</taxon>
        <taxon>Pseudomonadati</taxon>
        <taxon>Pseudomonadota</taxon>
        <taxon>Gammaproteobacteria</taxon>
        <taxon>Methylococcales</taxon>
        <taxon>Methylococcaceae</taxon>
        <taxon>Methyloprofundus</taxon>
    </lineage>
</organism>
<reference evidence="2 3" key="1">
    <citation type="submission" date="2015-12" db="EMBL/GenBank/DDBJ databases">
        <authorList>
            <person name="Shamseldin A."/>
            <person name="Moawad H."/>
            <person name="Abd El-Rahim W.M."/>
            <person name="Sadowsky M.J."/>
        </authorList>
    </citation>
    <scope>NUCLEOTIDE SEQUENCE [LARGE SCALE GENOMIC DNA]</scope>
    <source>
        <strain evidence="2 3">WF1</strain>
    </source>
</reference>
<evidence type="ECO:0000313" key="2">
    <source>
        <dbReference type="EMBL" id="OQK17345.1"/>
    </source>
</evidence>
<name>A0A1V8M721_9GAMM</name>
<sequence>MKKSALTSMIYHNSNNAIHLIRVQCNNATGYKNSSGFFSDISGIIRYNSRILLSILCLILIIPLTANAHRGAKGEIDTCRISVGKEVIHFSAYTPALSGGRSFCHIIPEAGLTDLVIDYEGSKLRQTTVEFEVTKEPEGTRVYYHSPEQIKKGTINAKVDFRQHGVGNYLLHVTVLNEGETIDSHLPFSVGLESEESAIPYKILIPFIIIVMILSVMAFMSRANKKESSPTDGSEG</sequence>
<feature type="transmembrane region" description="Helical" evidence="1">
    <location>
        <begin position="199"/>
        <end position="220"/>
    </location>
</feature>
<proteinExistence type="predicted"/>
<dbReference type="AlphaFoldDB" id="A0A1V8M721"/>
<feature type="transmembrane region" description="Helical" evidence="1">
    <location>
        <begin position="51"/>
        <end position="68"/>
    </location>
</feature>
<dbReference type="EMBL" id="LPUF01000001">
    <property type="protein sequence ID" value="OQK17345.1"/>
    <property type="molecule type" value="Genomic_DNA"/>
</dbReference>
<dbReference type="RefSeq" id="WP_080521958.1">
    <property type="nucleotide sequence ID" value="NZ_LPUF01000001.1"/>
</dbReference>
<gene>
    <name evidence="2" type="ORF">AU255_05535</name>
</gene>
<evidence type="ECO:0000313" key="3">
    <source>
        <dbReference type="Proteomes" id="UP000191980"/>
    </source>
</evidence>
<dbReference type="Proteomes" id="UP000191980">
    <property type="component" value="Unassembled WGS sequence"/>
</dbReference>
<evidence type="ECO:0000256" key="1">
    <source>
        <dbReference type="SAM" id="Phobius"/>
    </source>
</evidence>
<keyword evidence="1" id="KW-1133">Transmembrane helix</keyword>
<keyword evidence="1" id="KW-0812">Transmembrane</keyword>
<keyword evidence="1" id="KW-0472">Membrane</keyword>